<dbReference type="PROSITE" id="PS50026">
    <property type="entry name" value="EGF_3"/>
    <property type="match status" value="1"/>
</dbReference>
<keyword evidence="1" id="KW-0245">EGF-like domain</keyword>
<feature type="domain" description="EGF-like" evidence="4">
    <location>
        <begin position="302"/>
        <end position="340"/>
    </location>
</feature>
<feature type="disulfide bond" evidence="1">
    <location>
        <begin position="330"/>
        <end position="339"/>
    </location>
</feature>
<dbReference type="InterPro" id="IPR000742">
    <property type="entry name" value="EGF"/>
</dbReference>
<reference evidence="5 6" key="1">
    <citation type="submission" date="2015-01" db="EMBL/GenBank/DDBJ databases">
        <title>Evolution of Trichinella species and genotypes.</title>
        <authorList>
            <person name="Korhonen P.K."/>
            <person name="Edoardo P."/>
            <person name="Giuseppe L.R."/>
            <person name="Gasser R.B."/>
        </authorList>
    </citation>
    <scope>NUCLEOTIDE SEQUENCE [LARGE SCALE GENOMIC DNA]</scope>
    <source>
        <strain evidence="5">ISS141</strain>
    </source>
</reference>
<keyword evidence="1" id="KW-1015">Disulfide bond</keyword>
<feature type="chain" id="PRO_5006873220" description="EGF-like domain-containing protein" evidence="3">
    <location>
        <begin position="35"/>
        <end position="426"/>
    </location>
</feature>
<protein>
    <recommendedName>
        <fullName evidence="4">EGF-like domain-containing protein</fullName>
    </recommendedName>
</protein>
<evidence type="ECO:0000256" key="1">
    <source>
        <dbReference type="PROSITE-ProRule" id="PRU00076"/>
    </source>
</evidence>
<evidence type="ECO:0000313" key="6">
    <source>
        <dbReference type="Proteomes" id="UP000054815"/>
    </source>
</evidence>
<comment type="caution">
    <text evidence="5">The sequence shown here is derived from an EMBL/GenBank/DDBJ whole genome shotgun (WGS) entry which is preliminary data.</text>
</comment>
<accession>A0A0V0YHL4</accession>
<comment type="caution">
    <text evidence="1">Lacks conserved residue(s) required for the propagation of feature annotation.</text>
</comment>
<feature type="transmembrane region" description="Helical" evidence="2">
    <location>
        <begin position="354"/>
        <end position="373"/>
    </location>
</feature>
<dbReference type="Proteomes" id="UP000054815">
    <property type="component" value="Unassembled WGS sequence"/>
</dbReference>
<proteinExistence type="predicted"/>
<keyword evidence="2" id="KW-0812">Transmembrane</keyword>
<evidence type="ECO:0000256" key="3">
    <source>
        <dbReference type="SAM" id="SignalP"/>
    </source>
</evidence>
<evidence type="ECO:0000259" key="4">
    <source>
        <dbReference type="PROSITE" id="PS50026"/>
    </source>
</evidence>
<keyword evidence="3" id="KW-0732">Signal</keyword>
<keyword evidence="2" id="KW-0472">Membrane</keyword>
<organism evidence="5 6">
    <name type="scientific">Trichinella pseudospiralis</name>
    <name type="common">Parasitic roundworm</name>
    <dbReference type="NCBI Taxonomy" id="6337"/>
    <lineage>
        <taxon>Eukaryota</taxon>
        <taxon>Metazoa</taxon>
        <taxon>Ecdysozoa</taxon>
        <taxon>Nematoda</taxon>
        <taxon>Enoplea</taxon>
        <taxon>Dorylaimia</taxon>
        <taxon>Trichinellida</taxon>
        <taxon>Trichinellidae</taxon>
        <taxon>Trichinella</taxon>
    </lineage>
</organism>
<dbReference type="EMBL" id="JYDU01000013">
    <property type="protein sequence ID" value="KRX99663.1"/>
    <property type="molecule type" value="Genomic_DNA"/>
</dbReference>
<evidence type="ECO:0000256" key="2">
    <source>
        <dbReference type="SAM" id="Phobius"/>
    </source>
</evidence>
<gene>
    <name evidence="5" type="ORF">T4E_2846</name>
</gene>
<name>A0A0V0YHL4_TRIPS</name>
<evidence type="ECO:0000313" key="5">
    <source>
        <dbReference type="EMBL" id="KRX99663.1"/>
    </source>
</evidence>
<dbReference type="AlphaFoldDB" id="A0A0V0YHL4"/>
<sequence length="426" mass="48696">MTRCAQLFSTMLKRGEMLLYLAMINFFLVVSSNAVEMGICPYKVVENVTGMQTRGWKWHYDEYEETCLTFKMKSNSTTRDRSTTLKWFRAENDACLEMFPDGRVSPLQLLTNNIIEAGNFPANVTKTIITADIVSMVKGPVLEIIDGNLIELYSMYRSVMENGEMVFKEKSCYYNKVNGISNCESIDRRLTSRTQLINMSKDLMPYCGMAELKQLNGTIIVTDSWLEPCSEVLRKTDEYICAHRPYLNCDYLSRTIPCHTVNNSDSCIEETNYYIWRFNEKPYGQACPENRTTVCNCSTAITLNLTEKWPICKNGGLLDYRPDGSIFCWCDASTKGKGCEIQNNSAFNEFLSEIAFIIVFLVASFIIFLLLFLCKKMILYNRKVILVKVTPTEERHAFEILRFNHQGIVDGPQDVSGKALTYAGCH</sequence>
<dbReference type="PROSITE" id="PS00022">
    <property type="entry name" value="EGF_1"/>
    <property type="match status" value="1"/>
</dbReference>
<feature type="signal peptide" evidence="3">
    <location>
        <begin position="1"/>
        <end position="34"/>
    </location>
</feature>
<keyword evidence="2" id="KW-1133">Transmembrane helix</keyword>